<dbReference type="Gene3D" id="3.40.50.1240">
    <property type="entry name" value="Phosphoglycerate mutase-like"/>
    <property type="match status" value="1"/>
</dbReference>
<dbReference type="Pfam" id="PF00300">
    <property type="entry name" value="His_Phos_1"/>
    <property type="match status" value="1"/>
</dbReference>
<dbReference type="InterPro" id="IPR001345">
    <property type="entry name" value="PG/BPGM_mutase_AS"/>
</dbReference>
<sequence>MMSLNMIEAMSPLPADCTRLYLCRHGETNYNVEVRFQGSGINSELNARGQAQAKALGLAFKDVKLQGVYCSKLLRARVTAQAIQCHYPMLYLQEIDGIQEMHFGQHEGIKLDELQKEFHSVIDRWDEGEYDVAWPGGESASQLERRGTEALIKLCLTHAEGDRIAVVCHSRFNRIILASLIHHELRAMADIVQNNTCINVLDFNRTTRTFQAVTINNTDHWKWIV</sequence>
<evidence type="ECO:0000256" key="4">
    <source>
        <dbReference type="PIRSR" id="PIRSR613078-2"/>
    </source>
</evidence>
<dbReference type="STRING" id="74557.A0A1W0A5E4"/>
<dbReference type="SUPFAM" id="SSF53254">
    <property type="entry name" value="Phosphoglycerate mutase-like"/>
    <property type="match status" value="1"/>
</dbReference>
<dbReference type="PIRSF" id="PIRSF000709">
    <property type="entry name" value="6PFK_2-Ptase"/>
    <property type="match status" value="1"/>
</dbReference>
<dbReference type="InterPro" id="IPR029033">
    <property type="entry name" value="His_PPase_superfam"/>
</dbReference>
<accession>A0A1W0A5E4</accession>
<feature type="active site" description="Proton donor/acceptor" evidence="3">
    <location>
        <position position="100"/>
    </location>
</feature>
<dbReference type="InterPro" id="IPR050275">
    <property type="entry name" value="PGM_Phosphatase"/>
</dbReference>
<dbReference type="Proteomes" id="UP000243217">
    <property type="component" value="Unassembled WGS sequence"/>
</dbReference>
<organism evidence="5 6">
    <name type="scientific">Thraustotheca clavata</name>
    <dbReference type="NCBI Taxonomy" id="74557"/>
    <lineage>
        <taxon>Eukaryota</taxon>
        <taxon>Sar</taxon>
        <taxon>Stramenopiles</taxon>
        <taxon>Oomycota</taxon>
        <taxon>Saprolegniomycetes</taxon>
        <taxon>Saprolegniales</taxon>
        <taxon>Achlyaceae</taxon>
        <taxon>Thraustotheca</taxon>
    </lineage>
</organism>
<dbReference type="OrthoDB" id="354304at2759"/>
<dbReference type="InterPro" id="IPR013078">
    <property type="entry name" value="His_Pase_superF_clade-1"/>
</dbReference>
<evidence type="ECO:0000256" key="3">
    <source>
        <dbReference type="PIRSR" id="PIRSR613078-1"/>
    </source>
</evidence>
<dbReference type="CDD" id="cd07067">
    <property type="entry name" value="HP_PGM_like"/>
    <property type="match status" value="1"/>
</dbReference>
<dbReference type="AlphaFoldDB" id="A0A1W0A5E4"/>
<protein>
    <recommendedName>
        <fullName evidence="7">Phosphoglycerate mutase</fullName>
    </recommendedName>
</protein>
<dbReference type="PROSITE" id="PS00175">
    <property type="entry name" value="PG_MUTASE"/>
    <property type="match status" value="1"/>
</dbReference>
<dbReference type="GO" id="GO:0005737">
    <property type="term" value="C:cytoplasm"/>
    <property type="evidence" value="ECO:0007669"/>
    <property type="project" value="TreeGrafter"/>
</dbReference>
<proteinExistence type="predicted"/>
<reference evidence="5 6" key="1">
    <citation type="journal article" date="2014" name="Genome Biol. Evol.">
        <title>The secreted proteins of Achlya hypogyna and Thraustotheca clavata identify the ancestral oomycete secretome and reveal gene acquisitions by horizontal gene transfer.</title>
        <authorList>
            <person name="Misner I."/>
            <person name="Blouin N."/>
            <person name="Leonard G."/>
            <person name="Richards T.A."/>
            <person name="Lane C.E."/>
        </authorList>
    </citation>
    <scope>NUCLEOTIDE SEQUENCE [LARGE SCALE GENOMIC DNA]</scope>
    <source>
        <strain evidence="5 6">ATCC 34112</strain>
    </source>
</reference>
<gene>
    <name evidence="5" type="ORF">THRCLA_02450</name>
</gene>
<keyword evidence="2" id="KW-0413">Isomerase</keyword>
<evidence type="ECO:0000313" key="6">
    <source>
        <dbReference type="Proteomes" id="UP000243217"/>
    </source>
</evidence>
<name>A0A1W0A5E4_9STRA</name>
<evidence type="ECO:0000256" key="2">
    <source>
        <dbReference type="ARBA" id="ARBA00023235"/>
    </source>
</evidence>
<dbReference type="PANTHER" id="PTHR48100">
    <property type="entry name" value="BROAD-SPECIFICITY PHOSPHATASE YOR283W-RELATED"/>
    <property type="match status" value="1"/>
</dbReference>
<feature type="binding site" evidence="4">
    <location>
        <position position="75"/>
    </location>
    <ligand>
        <name>substrate</name>
    </ligand>
</feature>
<feature type="binding site" evidence="4">
    <location>
        <begin position="24"/>
        <end position="31"/>
    </location>
    <ligand>
        <name>substrate</name>
    </ligand>
</feature>
<dbReference type="EMBL" id="JNBS01000459">
    <property type="protein sequence ID" value="OQS05411.1"/>
    <property type="molecule type" value="Genomic_DNA"/>
</dbReference>
<feature type="active site" description="Tele-phosphohistidine intermediate" evidence="3">
    <location>
        <position position="25"/>
    </location>
</feature>
<keyword evidence="6" id="KW-1185">Reference proteome</keyword>
<keyword evidence="1" id="KW-0324">Glycolysis</keyword>
<dbReference type="GO" id="GO:0016791">
    <property type="term" value="F:phosphatase activity"/>
    <property type="evidence" value="ECO:0007669"/>
    <property type="project" value="TreeGrafter"/>
</dbReference>
<evidence type="ECO:0000256" key="1">
    <source>
        <dbReference type="ARBA" id="ARBA00023152"/>
    </source>
</evidence>
<evidence type="ECO:0008006" key="7">
    <source>
        <dbReference type="Google" id="ProtNLM"/>
    </source>
</evidence>
<evidence type="ECO:0000313" key="5">
    <source>
        <dbReference type="EMBL" id="OQS05411.1"/>
    </source>
</evidence>
<comment type="caution">
    <text evidence="5">The sequence shown here is derived from an EMBL/GenBank/DDBJ whole genome shotgun (WGS) entry which is preliminary data.</text>
</comment>
<dbReference type="SMART" id="SM00855">
    <property type="entry name" value="PGAM"/>
    <property type="match status" value="1"/>
</dbReference>
<dbReference type="PANTHER" id="PTHR48100:SF1">
    <property type="entry name" value="HISTIDINE PHOSPHATASE FAMILY PROTEIN-RELATED"/>
    <property type="match status" value="1"/>
</dbReference>